<dbReference type="NCBIfam" id="NF005914">
    <property type="entry name" value="PRK07907.1"/>
    <property type="match status" value="1"/>
</dbReference>
<dbReference type="InterPro" id="IPR011650">
    <property type="entry name" value="Peptidase_M20_dimer"/>
</dbReference>
<organism evidence="5 6">
    <name type="scientific">Streptomyces meridianus</name>
    <dbReference type="NCBI Taxonomy" id="2938945"/>
    <lineage>
        <taxon>Bacteria</taxon>
        <taxon>Bacillati</taxon>
        <taxon>Actinomycetota</taxon>
        <taxon>Actinomycetes</taxon>
        <taxon>Kitasatosporales</taxon>
        <taxon>Streptomycetaceae</taxon>
        <taxon>Streptomyces</taxon>
    </lineage>
</organism>
<dbReference type="EMBL" id="JAMQGM010000002">
    <property type="protein sequence ID" value="MCM2576161.1"/>
    <property type="molecule type" value="Genomic_DNA"/>
</dbReference>
<name>A0ABT0X0R5_9ACTN</name>
<dbReference type="Pfam" id="PF07687">
    <property type="entry name" value="M20_dimer"/>
    <property type="match status" value="1"/>
</dbReference>
<dbReference type="GO" id="GO:0016805">
    <property type="term" value="F:dipeptidase activity"/>
    <property type="evidence" value="ECO:0007669"/>
    <property type="project" value="UniProtKB-KW"/>
</dbReference>
<dbReference type="Proteomes" id="UP001167160">
    <property type="component" value="Unassembled WGS sequence"/>
</dbReference>
<dbReference type="Pfam" id="PF01546">
    <property type="entry name" value="Peptidase_M20"/>
    <property type="match status" value="1"/>
</dbReference>
<dbReference type="EC" id="3.4.13.-" evidence="5"/>
<feature type="domain" description="Peptidase M20 dimerisation" evidence="4">
    <location>
        <begin position="202"/>
        <end position="360"/>
    </location>
</feature>
<evidence type="ECO:0000313" key="5">
    <source>
        <dbReference type="EMBL" id="MCM2576161.1"/>
    </source>
</evidence>
<evidence type="ECO:0000256" key="3">
    <source>
        <dbReference type="ARBA" id="ARBA00022801"/>
    </source>
</evidence>
<keyword evidence="1" id="KW-0645">Protease</keyword>
<dbReference type="PANTHER" id="PTHR43270">
    <property type="entry name" value="BETA-ALA-HIS DIPEPTIDASE"/>
    <property type="match status" value="1"/>
</dbReference>
<dbReference type="InterPro" id="IPR002933">
    <property type="entry name" value="Peptidase_M20"/>
</dbReference>
<dbReference type="Gene3D" id="3.40.630.10">
    <property type="entry name" value="Zn peptidases"/>
    <property type="match status" value="1"/>
</dbReference>
<keyword evidence="5" id="KW-0224">Dipeptidase</keyword>
<keyword evidence="3 5" id="KW-0378">Hydrolase</keyword>
<evidence type="ECO:0000313" key="6">
    <source>
        <dbReference type="Proteomes" id="UP001167160"/>
    </source>
</evidence>
<evidence type="ECO:0000256" key="1">
    <source>
        <dbReference type="ARBA" id="ARBA00022670"/>
    </source>
</evidence>
<evidence type="ECO:0000259" key="4">
    <source>
        <dbReference type="Pfam" id="PF07687"/>
    </source>
</evidence>
<dbReference type="Gene3D" id="3.30.70.360">
    <property type="match status" value="1"/>
</dbReference>
<dbReference type="NCBIfam" id="NF006053">
    <property type="entry name" value="PRK08201.1"/>
    <property type="match status" value="1"/>
</dbReference>
<evidence type="ECO:0000256" key="2">
    <source>
        <dbReference type="ARBA" id="ARBA00022723"/>
    </source>
</evidence>
<keyword evidence="6" id="KW-1185">Reference proteome</keyword>
<keyword evidence="2" id="KW-0479">Metal-binding</keyword>
<comment type="caution">
    <text evidence="5">The sequence shown here is derived from an EMBL/GenBank/DDBJ whole genome shotgun (WGS) entry which is preliminary data.</text>
</comment>
<dbReference type="PANTHER" id="PTHR43270:SF12">
    <property type="entry name" value="SUCCINYL-DIAMINOPIMELATE DESUCCINYLASE"/>
    <property type="match status" value="1"/>
</dbReference>
<protein>
    <submittedName>
        <fullName evidence="5">Dipeptidase</fullName>
        <ecNumber evidence="5">3.4.13.-</ecNumber>
    </submittedName>
</protein>
<proteinExistence type="predicted"/>
<dbReference type="NCBIfam" id="NF006579">
    <property type="entry name" value="PRK09104.1"/>
    <property type="match status" value="1"/>
</dbReference>
<reference evidence="5" key="1">
    <citation type="journal article" date="2023" name="Int. J. Syst. Evol. Microbiol.">
        <title>Streptomyces meridianus sp. nov. isolated from brackish water of the Tagus estuary in Alcochete, Portugal.</title>
        <authorList>
            <person name="Santos J.D.N."/>
            <person name="Klimek D."/>
            <person name="Calusinska M."/>
            <person name="Lobo Da Cunha A."/>
            <person name="Catita J."/>
            <person name="Goncalves H."/>
            <person name="Gonzalez I."/>
            <person name="Reyes F."/>
            <person name="Lage O.M."/>
        </authorList>
    </citation>
    <scope>NUCLEOTIDE SEQUENCE</scope>
    <source>
        <strain evidence="5">MTZ3.1</strain>
    </source>
</reference>
<dbReference type="RefSeq" id="WP_251408542.1">
    <property type="nucleotide sequence ID" value="NZ_JAMQGM010000002.1"/>
</dbReference>
<sequence length="472" mass="50386">MSSTPDSAVRAYIAEHRSRFLDDLADWLRIPSVSADPGRAVDVHRSAEWLAAGLRETGFPVVEVWETPGAPAVFAEWPSGDPGAPTVLVYGHHDVQPAAREDGWHTEPFEPAVRDGKMYARGAADDKGQVLLHVLGVRAHLAATGRTAPAVNLKLLIEGEEESGSPHFPELVRSRAGRLACDSVIVSDTGMWSEDTPTVCTGMRGLTDCQIDLYGPDQDIHSGSFGGAVPNPATEAARLAAALHDDDRRVAVPGFYDGVVELTAEERALLAELPFDETAWLRTAHSHATLGESGHTTLERIWARPTAEVNGISGGYQGPGGKTIVPSRAQLKLSFRLVAGMDAEKVQQAVRAWVADQLPAGVRHAITFWGATRPCLTPLDHPALQSLVRAMGRAFGRKIRFTREGGSGPAADLQDVLGAPVLFLGISVPSDGWHAPNEKVGLDLLMKGAETAAYLWSDLAEHGRAVQGAPPG</sequence>
<gene>
    <name evidence="5" type="ORF">M1E25_02135</name>
</gene>
<dbReference type="SUPFAM" id="SSF53187">
    <property type="entry name" value="Zn-dependent exopeptidases"/>
    <property type="match status" value="1"/>
</dbReference>
<accession>A0ABT0X0R5</accession>
<dbReference type="InterPro" id="IPR051458">
    <property type="entry name" value="Cyt/Met_Dipeptidase"/>
</dbReference>